<evidence type="ECO:0000256" key="5">
    <source>
        <dbReference type="ARBA" id="ARBA00022803"/>
    </source>
</evidence>
<evidence type="ECO:0000256" key="11">
    <source>
        <dbReference type="SAM" id="Phobius"/>
    </source>
</evidence>
<keyword evidence="4" id="KW-1000">Mitochondrion outer membrane</keyword>
<keyword evidence="6 11" id="KW-1133">Transmembrane helix</keyword>
<dbReference type="InterPro" id="IPR019734">
    <property type="entry name" value="TPR_rpt"/>
</dbReference>
<evidence type="ECO:0000256" key="7">
    <source>
        <dbReference type="ARBA" id="ARBA00023128"/>
    </source>
</evidence>
<comment type="similarity">
    <text evidence="9">Belongs to the Tom70 family.</text>
</comment>
<evidence type="ECO:0000256" key="6">
    <source>
        <dbReference type="ARBA" id="ARBA00022989"/>
    </source>
</evidence>
<evidence type="ECO:0000256" key="10">
    <source>
        <dbReference type="PROSITE-ProRule" id="PRU00339"/>
    </source>
</evidence>
<dbReference type="GO" id="GO:0045039">
    <property type="term" value="P:protein insertion into mitochondrial inner membrane"/>
    <property type="evidence" value="ECO:0007669"/>
    <property type="project" value="TreeGrafter"/>
</dbReference>
<keyword evidence="13" id="KW-1185">Reference proteome</keyword>
<evidence type="ECO:0000256" key="1">
    <source>
        <dbReference type="ARBA" id="ARBA00004572"/>
    </source>
</evidence>
<reference evidence="12 13" key="1">
    <citation type="journal article" date="2017" name="Curr. Biol.">
        <title>Genome architecture and evolution of a unichromosomal asexual nematode.</title>
        <authorList>
            <person name="Fradin H."/>
            <person name="Zegar C."/>
            <person name="Gutwein M."/>
            <person name="Lucas J."/>
            <person name="Kovtun M."/>
            <person name="Corcoran D."/>
            <person name="Baugh L.R."/>
            <person name="Kiontke K."/>
            <person name="Gunsalus K."/>
            <person name="Fitch D.H."/>
            <person name="Piano F."/>
        </authorList>
    </citation>
    <scope>NUCLEOTIDE SEQUENCE [LARGE SCALE GENOMIC DNA]</scope>
    <source>
        <strain evidence="12">PF1309</strain>
    </source>
</reference>
<keyword evidence="7" id="KW-0496">Mitochondrion</keyword>
<feature type="repeat" description="TPR" evidence="10">
    <location>
        <begin position="97"/>
        <end position="130"/>
    </location>
</feature>
<evidence type="ECO:0000256" key="4">
    <source>
        <dbReference type="ARBA" id="ARBA00022787"/>
    </source>
</evidence>
<dbReference type="AlphaFoldDB" id="A0A2A2L5R5"/>
<dbReference type="GO" id="GO:0005741">
    <property type="term" value="C:mitochondrial outer membrane"/>
    <property type="evidence" value="ECO:0007669"/>
    <property type="project" value="UniProtKB-SubCell"/>
</dbReference>
<dbReference type="PROSITE" id="PS50005">
    <property type="entry name" value="TPR"/>
    <property type="match status" value="1"/>
</dbReference>
<dbReference type="PANTHER" id="PTHR46208:SF1">
    <property type="entry name" value="MITOCHONDRIAL IMPORT RECEPTOR SUBUNIT TOM70"/>
    <property type="match status" value="1"/>
</dbReference>
<evidence type="ECO:0000313" key="13">
    <source>
        <dbReference type="Proteomes" id="UP000218231"/>
    </source>
</evidence>
<proteinExistence type="inferred from homology"/>
<comment type="subcellular location">
    <subcellularLocation>
        <location evidence="1">Mitochondrion outer membrane</location>
        <topology evidence="1">Single-pass membrane protein</topology>
    </subcellularLocation>
</comment>
<evidence type="ECO:0000256" key="8">
    <source>
        <dbReference type="ARBA" id="ARBA00023136"/>
    </source>
</evidence>
<dbReference type="STRING" id="2018661.A0A2A2L5R5"/>
<dbReference type="GO" id="GO:0008320">
    <property type="term" value="F:protein transmembrane transporter activity"/>
    <property type="evidence" value="ECO:0007669"/>
    <property type="project" value="TreeGrafter"/>
</dbReference>
<dbReference type="InterPro" id="IPR011990">
    <property type="entry name" value="TPR-like_helical_dom_sf"/>
</dbReference>
<keyword evidence="3" id="KW-0677">Repeat</keyword>
<dbReference type="Gene3D" id="1.25.40.10">
    <property type="entry name" value="Tetratricopeptide repeat domain"/>
    <property type="match status" value="2"/>
</dbReference>
<evidence type="ECO:0000313" key="12">
    <source>
        <dbReference type="EMBL" id="PAV81483.1"/>
    </source>
</evidence>
<protein>
    <recommendedName>
        <fullName evidence="14">Mitochondrial import receptor subunit TOM70</fullName>
    </recommendedName>
</protein>
<keyword evidence="2 11" id="KW-0812">Transmembrane</keyword>
<gene>
    <name evidence="12" type="ORF">WR25_16619</name>
</gene>
<dbReference type="OrthoDB" id="5817049at2759"/>
<organism evidence="12 13">
    <name type="scientific">Diploscapter pachys</name>
    <dbReference type="NCBI Taxonomy" id="2018661"/>
    <lineage>
        <taxon>Eukaryota</taxon>
        <taxon>Metazoa</taxon>
        <taxon>Ecdysozoa</taxon>
        <taxon>Nematoda</taxon>
        <taxon>Chromadorea</taxon>
        <taxon>Rhabditida</taxon>
        <taxon>Rhabditina</taxon>
        <taxon>Rhabditomorpha</taxon>
        <taxon>Rhabditoidea</taxon>
        <taxon>Rhabditidae</taxon>
        <taxon>Diploscapter</taxon>
    </lineage>
</organism>
<dbReference type="PANTHER" id="PTHR46208">
    <property type="entry name" value="MITOCHONDRIAL IMPORT RECEPTOR SUBUNIT TOM70"/>
    <property type="match status" value="1"/>
</dbReference>
<evidence type="ECO:0000256" key="2">
    <source>
        <dbReference type="ARBA" id="ARBA00022692"/>
    </source>
</evidence>
<comment type="caution">
    <text evidence="12">The sequence shown here is derived from an EMBL/GenBank/DDBJ whole genome shotgun (WGS) entry which is preliminary data.</text>
</comment>
<feature type="transmembrane region" description="Helical" evidence="11">
    <location>
        <begin position="45"/>
        <end position="67"/>
    </location>
</feature>
<sequence>MNSANSDGGLRINFTRTKFVALRFKTVFFGFSEQMSSSSSDNATWLRRAALVGVAGVASAGVLYYILNRGRTAGSKKAADGGKALKADLNSLHKLSVQQLKELGNKCFSTKDYDDAIKVFSAAIERKEKGAESLIAICYQNRAASKEKAGSYTAEEIIEDCSNALKFNPSYAKAYFRRARYNEKAKNYQEGLVDVFCAVHLDEKLEQQGAQVMMALVCFTCHYMFLKRIRTANVKFFIYLFFNFQMEEIEKSRRKEWTESHKNKQGQRMPIRHEKVYAWLWKTVVNDALRNDILNFSGTPDSDYKKALQLVREKQFDAVCDVAEREEGDDRMPALLLAARFYGYANQPNKAEKQKELVKWRASKHLVLIELARNKEKILESVVSLAYLAAISSDLYNADFYAITAFRLVMYGEAHEAMKILQTTGVSEMPNLKLLRYTLEILANTDGNMVYSDLHNSIVQLEQFVLSLPNKTAYPISLLAKIYATFGNPEAIKYYDDVLKLEPNESVHLFDRSCIANNAEESLVYLEKCLALEPNHAEANLMCASLKMNEIGNKLTDFTRAKYDEMSAYMDRAEQTFEDTIDFPIVHGVFRLRAILDAKLEAASLFGII</sequence>
<accession>A0A2A2L5R5</accession>
<keyword evidence="8 11" id="KW-0472">Membrane</keyword>
<dbReference type="SMART" id="SM00028">
    <property type="entry name" value="TPR"/>
    <property type="match status" value="4"/>
</dbReference>
<dbReference type="GO" id="GO:0030150">
    <property type="term" value="P:protein import into mitochondrial matrix"/>
    <property type="evidence" value="ECO:0007669"/>
    <property type="project" value="TreeGrafter"/>
</dbReference>
<name>A0A2A2L5R5_9BILA</name>
<dbReference type="Proteomes" id="UP000218231">
    <property type="component" value="Unassembled WGS sequence"/>
</dbReference>
<evidence type="ECO:0008006" key="14">
    <source>
        <dbReference type="Google" id="ProtNLM"/>
    </source>
</evidence>
<dbReference type="GO" id="GO:0030943">
    <property type="term" value="F:mitochondrion targeting sequence binding"/>
    <property type="evidence" value="ECO:0007669"/>
    <property type="project" value="TreeGrafter"/>
</dbReference>
<dbReference type="SUPFAM" id="SSF48452">
    <property type="entry name" value="TPR-like"/>
    <property type="match status" value="1"/>
</dbReference>
<dbReference type="EMBL" id="LIAE01007166">
    <property type="protein sequence ID" value="PAV81483.1"/>
    <property type="molecule type" value="Genomic_DNA"/>
</dbReference>
<keyword evidence="5 10" id="KW-0802">TPR repeat</keyword>
<evidence type="ECO:0000256" key="3">
    <source>
        <dbReference type="ARBA" id="ARBA00022737"/>
    </source>
</evidence>
<evidence type="ECO:0000256" key="9">
    <source>
        <dbReference type="ARBA" id="ARBA00038030"/>
    </source>
</evidence>